<protein>
    <submittedName>
        <fullName evidence="1">Uncharacterized protein</fullName>
    </submittedName>
</protein>
<accession>A0A3P7UPJ9</accession>
<organism evidence="1 2">
    <name type="scientific">Brugia timori</name>
    <dbReference type="NCBI Taxonomy" id="42155"/>
    <lineage>
        <taxon>Eukaryota</taxon>
        <taxon>Metazoa</taxon>
        <taxon>Ecdysozoa</taxon>
        <taxon>Nematoda</taxon>
        <taxon>Chromadorea</taxon>
        <taxon>Rhabditida</taxon>
        <taxon>Spirurina</taxon>
        <taxon>Spiruromorpha</taxon>
        <taxon>Filarioidea</taxon>
        <taxon>Onchocercidae</taxon>
        <taxon>Brugia</taxon>
    </lineage>
</organism>
<evidence type="ECO:0000313" key="1">
    <source>
        <dbReference type="EMBL" id="VDO33869.1"/>
    </source>
</evidence>
<dbReference type="Proteomes" id="UP000280834">
    <property type="component" value="Unassembled WGS sequence"/>
</dbReference>
<feature type="non-terminal residue" evidence="1">
    <location>
        <position position="129"/>
    </location>
</feature>
<proteinExistence type="predicted"/>
<evidence type="ECO:0000313" key="2">
    <source>
        <dbReference type="Proteomes" id="UP000280834"/>
    </source>
</evidence>
<sequence length="129" mass="14166">MREFKSISSSELADIIQTATATTALFRTIYFYSPLLLRTQTSNTLQLQIDGIAFSNTRNSILPCSFLPTVFTFVTCTVKASMFATSYGRAVCIGDNSSKGGRFSSGYHHQHDKQIAVSAAPSAHKRNVF</sequence>
<name>A0A3P7UPJ9_9BILA</name>
<keyword evidence="2" id="KW-1185">Reference proteome</keyword>
<reference evidence="1 2" key="1">
    <citation type="submission" date="2018-11" db="EMBL/GenBank/DDBJ databases">
        <authorList>
            <consortium name="Pathogen Informatics"/>
        </authorList>
    </citation>
    <scope>NUCLEOTIDE SEQUENCE [LARGE SCALE GENOMIC DNA]</scope>
</reference>
<dbReference type="AlphaFoldDB" id="A0A3P7UPJ9"/>
<gene>
    <name evidence="1" type="ORF">BTMF_LOCUS9980</name>
</gene>
<dbReference type="EMBL" id="UZAG01017275">
    <property type="protein sequence ID" value="VDO33869.1"/>
    <property type="molecule type" value="Genomic_DNA"/>
</dbReference>